<reference evidence="4" key="1">
    <citation type="submission" date="2017-01" db="EMBL/GenBank/DDBJ databases">
        <title>Comparative genomics of anhydrobiosis in the tardigrade Hypsibius dujardini.</title>
        <authorList>
            <person name="Yoshida Y."/>
            <person name="Koutsovoulos G."/>
            <person name="Laetsch D."/>
            <person name="Stevens L."/>
            <person name="Kumar S."/>
            <person name="Horikawa D."/>
            <person name="Ishino K."/>
            <person name="Komine S."/>
            <person name="Tomita M."/>
            <person name="Blaxter M."/>
            <person name="Arakawa K."/>
        </authorList>
    </citation>
    <scope>NUCLEOTIDE SEQUENCE [LARGE SCALE GENOMIC DNA]</scope>
    <source>
        <strain evidence="4">Z151</strain>
    </source>
</reference>
<dbReference type="Proteomes" id="UP000192578">
    <property type="component" value="Unassembled WGS sequence"/>
</dbReference>
<accession>A0A1W0WVE2</accession>
<feature type="signal peptide" evidence="2">
    <location>
        <begin position="1"/>
        <end position="15"/>
    </location>
</feature>
<name>A0A1W0WVE2_HYPEX</name>
<evidence type="ECO:0000313" key="4">
    <source>
        <dbReference type="Proteomes" id="UP000192578"/>
    </source>
</evidence>
<feature type="compositionally biased region" description="Basic and acidic residues" evidence="1">
    <location>
        <begin position="93"/>
        <end position="104"/>
    </location>
</feature>
<organism evidence="3 4">
    <name type="scientific">Hypsibius exemplaris</name>
    <name type="common">Freshwater tardigrade</name>
    <dbReference type="NCBI Taxonomy" id="2072580"/>
    <lineage>
        <taxon>Eukaryota</taxon>
        <taxon>Metazoa</taxon>
        <taxon>Ecdysozoa</taxon>
        <taxon>Tardigrada</taxon>
        <taxon>Eutardigrada</taxon>
        <taxon>Parachela</taxon>
        <taxon>Hypsibioidea</taxon>
        <taxon>Hypsibiidae</taxon>
        <taxon>Hypsibius</taxon>
    </lineage>
</organism>
<dbReference type="EMBL" id="MTYJ01000042">
    <property type="protein sequence ID" value="OQV19150.1"/>
    <property type="molecule type" value="Genomic_DNA"/>
</dbReference>
<dbReference type="AlphaFoldDB" id="A0A1W0WVE2"/>
<comment type="caution">
    <text evidence="3">The sequence shown here is derived from an EMBL/GenBank/DDBJ whole genome shotgun (WGS) entry which is preliminary data.</text>
</comment>
<evidence type="ECO:0000256" key="2">
    <source>
        <dbReference type="SAM" id="SignalP"/>
    </source>
</evidence>
<keyword evidence="4" id="KW-1185">Reference proteome</keyword>
<feature type="region of interest" description="Disordered" evidence="1">
    <location>
        <begin position="76"/>
        <end position="104"/>
    </location>
</feature>
<proteinExistence type="predicted"/>
<evidence type="ECO:0000256" key="1">
    <source>
        <dbReference type="SAM" id="MobiDB-lite"/>
    </source>
</evidence>
<evidence type="ECO:0000313" key="3">
    <source>
        <dbReference type="EMBL" id="OQV19150.1"/>
    </source>
</evidence>
<keyword evidence="2" id="KW-0732">Signal</keyword>
<gene>
    <name evidence="3" type="ORF">BV898_06790</name>
</gene>
<sequence>MALAFSCILITVTQSEPSCSVFAPGMGTENSTNHGNGGLFQRNTSNITSGTIRRLNEDAPPTTVSPVQTIRSTTVTTTTISAARPGSGMNNRGDSRECPTADRR</sequence>
<feature type="chain" id="PRO_5012799999" evidence="2">
    <location>
        <begin position="16"/>
        <end position="104"/>
    </location>
</feature>
<protein>
    <submittedName>
        <fullName evidence="3">Uncharacterized protein</fullName>
    </submittedName>
</protein>